<name>A0A6J5NH73_9CAUD</name>
<dbReference type="Gene3D" id="4.10.410.40">
    <property type="match status" value="1"/>
</dbReference>
<dbReference type="InterPro" id="IPR011855">
    <property type="entry name" value="Phgtail_TP901_1"/>
</dbReference>
<proteinExistence type="predicted"/>
<protein>
    <submittedName>
        <fullName evidence="1">Phage major tail protein TP901-1</fullName>
    </submittedName>
</protein>
<organism evidence="1">
    <name type="scientific">uncultured Caudovirales phage</name>
    <dbReference type="NCBI Taxonomy" id="2100421"/>
    <lineage>
        <taxon>Viruses</taxon>
        <taxon>Duplodnaviria</taxon>
        <taxon>Heunggongvirae</taxon>
        <taxon>Uroviricota</taxon>
        <taxon>Caudoviricetes</taxon>
        <taxon>Peduoviridae</taxon>
        <taxon>Maltschvirus</taxon>
        <taxon>Maltschvirus maltsch</taxon>
    </lineage>
</organism>
<gene>
    <name evidence="1" type="ORF">UFOVP655_72</name>
</gene>
<accession>A0A6J5NH73</accession>
<evidence type="ECO:0000313" key="1">
    <source>
        <dbReference type="EMBL" id="CAB4156585.1"/>
    </source>
</evidence>
<sequence>MPTFTHGKSTAFKLDNAAGTITDISNTLTDVSFPQTVETAETTSFGSSAKTYVVGLSDSTISLSGNFDTTVDAHIAGVLGQAATLSFEYYPQGTTTGNVKYSGEAILTSYEKSGAVGDVVTFSAELQVTGAVTRATA</sequence>
<dbReference type="Pfam" id="PF06199">
    <property type="entry name" value="Phage_tail_2"/>
    <property type="match status" value="1"/>
</dbReference>
<reference evidence="1" key="1">
    <citation type="submission" date="2020-04" db="EMBL/GenBank/DDBJ databases">
        <authorList>
            <person name="Chiriac C."/>
            <person name="Salcher M."/>
            <person name="Ghai R."/>
            <person name="Kavagutti S V."/>
        </authorList>
    </citation>
    <scope>NUCLEOTIDE SEQUENCE</scope>
</reference>
<dbReference type="EMBL" id="LR796637">
    <property type="protein sequence ID" value="CAB4156585.1"/>
    <property type="molecule type" value="Genomic_DNA"/>
</dbReference>